<evidence type="ECO:0000256" key="4">
    <source>
        <dbReference type="ARBA" id="ARBA00023136"/>
    </source>
</evidence>
<evidence type="ECO:0000256" key="3">
    <source>
        <dbReference type="ARBA" id="ARBA00022692"/>
    </source>
</evidence>
<dbReference type="InterPro" id="IPR010827">
    <property type="entry name" value="BamA/TamA_POTRA"/>
</dbReference>
<dbReference type="InterPro" id="IPR039910">
    <property type="entry name" value="D15-like"/>
</dbReference>
<evidence type="ECO:0000313" key="7">
    <source>
        <dbReference type="Proteomes" id="UP001207918"/>
    </source>
</evidence>
<dbReference type="PANTHER" id="PTHR12815">
    <property type="entry name" value="SORTING AND ASSEMBLY MACHINERY SAMM50 PROTEIN FAMILY MEMBER"/>
    <property type="match status" value="1"/>
</dbReference>
<keyword evidence="7" id="KW-1185">Reference proteome</keyword>
<evidence type="ECO:0000256" key="2">
    <source>
        <dbReference type="ARBA" id="ARBA00022452"/>
    </source>
</evidence>
<dbReference type="InterPro" id="IPR034746">
    <property type="entry name" value="POTRA"/>
</dbReference>
<comment type="subcellular location">
    <subcellularLocation>
        <location evidence="1">Membrane</location>
    </subcellularLocation>
</comment>
<keyword evidence="4" id="KW-0472">Membrane</keyword>
<dbReference type="InterPro" id="IPR000184">
    <property type="entry name" value="Bac_surfAg_D15"/>
</dbReference>
<evidence type="ECO:0000259" key="5">
    <source>
        <dbReference type="PROSITE" id="PS51779"/>
    </source>
</evidence>
<reference evidence="6 7" key="1">
    <citation type="submission" date="2021-03" db="EMBL/GenBank/DDBJ databases">
        <title>Aliifodinibius sp. nov., a new bacterium isolated from saline soil.</title>
        <authorList>
            <person name="Galisteo C."/>
            <person name="De La Haba R."/>
            <person name="Sanchez-Porro C."/>
            <person name="Ventosa A."/>
        </authorList>
    </citation>
    <scope>NUCLEOTIDE SEQUENCE [LARGE SCALE GENOMIC DNA]</scope>
    <source>
        <strain evidence="6 7">1BSP15-2V2</strain>
    </source>
</reference>
<dbReference type="Proteomes" id="UP001207918">
    <property type="component" value="Unassembled WGS sequence"/>
</dbReference>
<keyword evidence="3" id="KW-0812">Transmembrane</keyword>
<comment type="caution">
    <text evidence="6">The sequence shown here is derived from an EMBL/GenBank/DDBJ whole genome shotgun (WGS) entry which is preliminary data.</text>
</comment>
<dbReference type="Pfam" id="PF01103">
    <property type="entry name" value="Omp85"/>
    <property type="match status" value="1"/>
</dbReference>
<name>A0ABT3PMT5_9BACT</name>
<keyword evidence="2" id="KW-1134">Transmembrane beta strand</keyword>
<feature type="domain" description="POTRA" evidence="5">
    <location>
        <begin position="191"/>
        <end position="264"/>
    </location>
</feature>
<dbReference type="RefSeq" id="WP_265765854.1">
    <property type="nucleotide sequence ID" value="NZ_JAGGJA010000005.1"/>
</dbReference>
<dbReference type="Gene3D" id="2.40.160.50">
    <property type="entry name" value="membrane protein fhac: a member of the omp85/tpsb transporter family"/>
    <property type="match status" value="1"/>
</dbReference>
<dbReference type="Gene3D" id="3.10.20.310">
    <property type="entry name" value="membrane protein fhac"/>
    <property type="match status" value="2"/>
</dbReference>
<gene>
    <name evidence="6" type="ORF">J6I44_09530</name>
</gene>
<protein>
    <submittedName>
        <fullName evidence="6">BamA/TamA family outer membrane protein</fullName>
    </submittedName>
</protein>
<organism evidence="6 7">
    <name type="scientific">Fodinibius salsisoli</name>
    <dbReference type="NCBI Taxonomy" id="2820877"/>
    <lineage>
        <taxon>Bacteria</taxon>
        <taxon>Pseudomonadati</taxon>
        <taxon>Balneolota</taxon>
        <taxon>Balneolia</taxon>
        <taxon>Balneolales</taxon>
        <taxon>Balneolaceae</taxon>
        <taxon>Fodinibius</taxon>
    </lineage>
</organism>
<dbReference type="PROSITE" id="PS51779">
    <property type="entry name" value="POTRA"/>
    <property type="match status" value="1"/>
</dbReference>
<accession>A0ABT3PMT5</accession>
<dbReference type="PANTHER" id="PTHR12815:SF18">
    <property type="entry name" value="SORTING AND ASSEMBLY MACHINERY COMPONENT 50 HOMOLOG"/>
    <property type="match status" value="1"/>
</dbReference>
<sequence length="621" mass="70852">MPEEKASQVWNLDIEGNEAFSDIIIKDQIATDAFSFWEKLKFWDRSGHELDQLEVKKDVIRIQNYYSRRGFPKVKVRYRIEEGNKSWKKKVVFVVREQQPIRIASIEFSFQEKKYQDSVLEDHRFQRTEARSEYQPKGIYETIKRGEVVSSYVQTLQNMGFAYAEVSVNARVDTARFSADLTIDLDLGPLTYLNDVSVGGDSTISDGYVVRESGLRKGNQYSLDAIQEAQREIFNHHLFRFATINIPKQEQDSTLDLSIQVHENKLRTIEASAGFGTDEYLRGQVGWTHRNVLGKGHQFTSTLKASYIEQTINLDYLLPYVFNTKSSFVISPFAQHLLEESYELSRMGITNSLIYRYSRNVTGSLSYQFTRNTELSQQQDESLPDTTQNYNLSSIQLSGYYNQGFGRRSQQGWVVQPYAEISGFLGTSTFQFQKLSLDIRRYTPLTSTTTLATRLQGGKVFAAQEDSLPNNIRYYVGGTNSVRGWSRYQLGPKRIVTDSIDTGNGEADSTFFSRYIPTGGRTFVAFNVEVRQDIDPLINNFGLTAFLDGGQVWRKHPDIDSRPLQFSVGGGVRYESPIGPVRLDVGYKINPSDADLNRYRGRSHGNAWDRIGIHVSIGQAF</sequence>
<dbReference type="Pfam" id="PF07244">
    <property type="entry name" value="POTRA"/>
    <property type="match status" value="2"/>
</dbReference>
<evidence type="ECO:0000313" key="6">
    <source>
        <dbReference type="EMBL" id="MCW9707098.1"/>
    </source>
</evidence>
<proteinExistence type="predicted"/>
<dbReference type="EMBL" id="JAGGJA010000005">
    <property type="protein sequence ID" value="MCW9707098.1"/>
    <property type="molecule type" value="Genomic_DNA"/>
</dbReference>
<evidence type="ECO:0000256" key="1">
    <source>
        <dbReference type="ARBA" id="ARBA00004370"/>
    </source>
</evidence>